<protein>
    <recommendedName>
        <fullName evidence="6">WAT1-related protein</fullName>
    </recommendedName>
</protein>
<feature type="transmembrane region" description="Helical" evidence="6">
    <location>
        <begin position="302"/>
        <end position="321"/>
    </location>
</feature>
<dbReference type="GO" id="GO:0022857">
    <property type="term" value="F:transmembrane transporter activity"/>
    <property type="evidence" value="ECO:0007669"/>
    <property type="project" value="InterPro"/>
</dbReference>
<feature type="transmembrane region" description="Helical" evidence="6">
    <location>
        <begin position="130"/>
        <end position="150"/>
    </location>
</feature>
<evidence type="ECO:0000256" key="4">
    <source>
        <dbReference type="ARBA" id="ARBA00022989"/>
    </source>
</evidence>
<keyword evidence="3 6" id="KW-0812">Transmembrane</keyword>
<feature type="transmembrane region" description="Helical" evidence="6">
    <location>
        <begin position="277"/>
        <end position="296"/>
    </location>
</feature>
<accession>A0AAE1N3X3</accession>
<evidence type="ECO:0000259" key="7">
    <source>
        <dbReference type="Pfam" id="PF00892"/>
    </source>
</evidence>
<organism evidence="8 9">
    <name type="scientific">Acacia crassicarpa</name>
    <name type="common">northern wattle</name>
    <dbReference type="NCBI Taxonomy" id="499986"/>
    <lineage>
        <taxon>Eukaryota</taxon>
        <taxon>Viridiplantae</taxon>
        <taxon>Streptophyta</taxon>
        <taxon>Embryophyta</taxon>
        <taxon>Tracheophyta</taxon>
        <taxon>Spermatophyta</taxon>
        <taxon>Magnoliopsida</taxon>
        <taxon>eudicotyledons</taxon>
        <taxon>Gunneridae</taxon>
        <taxon>Pentapetalae</taxon>
        <taxon>rosids</taxon>
        <taxon>fabids</taxon>
        <taxon>Fabales</taxon>
        <taxon>Fabaceae</taxon>
        <taxon>Caesalpinioideae</taxon>
        <taxon>mimosoid clade</taxon>
        <taxon>Acacieae</taxon>
        <taxon>Acacia</taxon>
    </lineage>
</organism>
<feature type="transmembrane region" description="Helical" evidence="6">
    <location>
        <begin position="36"/>
        <end position="57"/>
    </location>
</feature>
<comment type="subcellular location">
    <subcellularLocation>
        <location evidence="1 6">Membrane</location>
        <topology evidence="1 6">Multi-pass membrane protein</topology>
    </subcellularLocation>
</comment>
<feature type="transmembrane region" description="Helical" evidence="6">
    <location>
        <begin position="246"/>
        <end position="265"/>
    </location>
</feature>
<feature type="domain" description="EamA" evidence="7">
    <location>
        <begin position="184"/>
        <end position="321"/>
    </location>
</feature>
<evidence type="ECO:0000313" key="9">
    <source>
        <dbReference type="Proteomes" id="UP001293593"/>
    </source>
</evidence>
<gene>
    <name evidence="8" type="ORF">QN277_014048</name>
</gene>
<proteinExistence type="inferred from homology"/>
<reference evidence="8" key="1">
    <citation type="submission" date="2023-10" db="EMBL/GenBank/DDBJ databases">
        <title>Chromosome-level genome of the transformable northern wattle, Acacia crassicarpa.</title>
        <authorList>
            <person name="Massaro I."/>
            <person name="Sinha N.R."/>
            <person name="Poethig S."/>
            <person name="Leichty A.R."/>
        </authorList>
    </citation>
    <scope>NUCLEOTIDE SEQUENCE</scope>
    <source>
        <strain evidence="8">Acra3RX</strain>
        <tissue evidence="8">Leaf</tissue>
    </source>
</reference>
<evidence type="ECO:0000256" key="3">
    <source>
        <dbReference type="ARBA" id="ARBA00022692"/>
    </source>
</evidence>
<dbReference type="SUPFAM" id="SSF103481">
    <property type="entry name" value="Multidrug resistance efflux transporter EmrE"/>
    <property type="match status" value="2"/>
</dbReference>
<feature type="transmembrane region" description="Helical" evidence="6">
    <location>
        <begin position="213"/>
        <end position="234"/>
    </location>
</feature>
<feature type="transmembrane region" description="Helical" evidence="6">
    <location>
        <begin position="69"/>
        <end position="91"/>
    </location>
</feature>
<keyword evidence="4 6" id="KW-1133">Transmembrane helix</keyword>
<keyword evidence="5 6" id="KW-0472">Membrane</keyword>
<dbReference type="InterPro" id="IPR000620">
    <property type="entry name" value="EamA_dom"/>
</dbReference>
<feature type="transmembrane region" description="Helical" evidence="6">
    <location>
        <begin position="5"/>
        <end position="24"/>
    </location>
</feature>
<comment type="similarity">
    <text evidence="2 6">Belongs to the drug/metabolite transporter (DMT) superfamily. Plant drug/metabolite exporter (P-DME) (TC 2.A.7.4) family.</text>
</comment>
<dbReference type="PANTHER" id="PTHR31218">
    <property type="entry name" value="WAT1-RELATED PROTEIN"/>
    <property type="match status" value="1"/>
</dbReference>
<dbReference type="Proteomes" id="UP001293593">
    <property type="component" value="Unassembled WGS sequence"/>
</dbReference>
<evidence type="ECO:0000256" key="1">
    <source>
        <dbReference type="ARBA" id="ARBA00004141"/>
    </source>
</evidence>
<name>A0AAE1N3X3_9FABA</name>
<sequence length="372" mass="40660">MASGLIPFLVMAFVQLGYVGMNIISKLAMQSGMNPIVLAAYRQIFATLAIAPFAFLFERKTVPKLTKPIMFQILLSSLTGVTGNQVFFFLGLKYSTATIACAMTNLLPAFTFILALIFRQEYLIIRAWSGQAKIAGTVLCVGGALVLSFYHGNVIEIGESIIQWGYAERMQETSSSAQANSFLGPFFLIVSALVWAVWFVVQADMAKHFPAPYTSTAYMCLLASFQCVAIALCFDHSASAWSLTNPIRVISALYSGVLCTGVAYSLMSWTIERKGPLYVSVFTPLQLVITAFTSWALLREEIYVGTAIGSLLIVLGLYSVLWGKNKEIAKKDENGEDIEEEAEKKAEKVKNSELGLHSSMVASNANNEFAAS</sequence>
<dbReference type="Pfam" id="PF00892">
    <property type="entry name" value="EamA"/>
    <property type="match status" value="2"/>
</dbReference>
<evidence type="ECO:0000256" key="6">
    <source>
        <dbReference type="RuleBase" id="RU363077"/>
    </source>
</evidence>
<dbReference type="GO" id="GO:0016020">
    <property type="term" value="C:membrane"/>
    <property type="evidence" value="ECO:0007669"/>
    <property type="project" value="UniProtKB-SubCell"/>
</dbReference>
<feature type="transmembrane region" description="Helical" evidence="6">
    <location>
        <begin position="182"/>
        <end position="201"/>
    </location>
</feature>
<dbReference type="InterPro" id="IPR037185">
    <property type="entry name" value="EmrE-like"/>
</dbReference>
<feature type="domain" description="EamA" evidence="7">
    <location>
        <begin position="16"/>
        <end position="148"/>
    </location>
</feature>
<feature type="transmembrane region" description="Helical" evidence="6">
    <location>
        <begin position="97"/>
        <end position="118"/>
    </location>
</feature>
<evidence type="ECO:0000256" key="5">
    <source>
        <dbReference type="ARBA" id="ARBA00023136"/>
    </source>
</evidence>
<evidence type="ECO:0000313" key="8">
    <source>
        <dbReference type="EMBL" id="KAK4282703.1"/>
    </source>
</evidence>
<comment type="caution">
    <text evidence="8">The sequence shown here is derived from an EMBL/GenBank/DDBJ whole genome shotgun (WGS) entry which is preliminary data.</text>
</comment>
<keyword evidence="9" id="KW-1185">Reference proteome</keyword>
<dbReference type="AlphaFoldDB" id="A0AAE1N3X3"/>
<dbReference type="EMBL" id="JAWXYG010000002">
    <property type="protein sequence ID" value="KAK4282703.1"/>
    <property type="molecule type" value="Genomic_DNA"/>
</dbReference>
<evidence type="ECO:0000256" key="2">
    <source>
        <dbReference type="ARBA" id="ARBA00007635"/>
    </source>
</evidence>
<dbReference type="InterPro" id="IPR030184">
    <property type="entry name" value="WAT1-related"/>
</dbReference>